<feature type="transmembrane region" description="Helical" evidence="6">
    <location>
        <begin position="705"/>
        <end position="727"/>
    </location>
</feature>
<comment type="caution">
    <text evidence="7">The sequence shown here is derived from an EMBL/GenBank/DDBJ whole genome shotgun (WGS) entry which is preliminary data.</text>
</comment>
<evidence type="ECO:0000256" key="4">
    <source>
        <dbReference type="ARBA" id="ARBA00022989"/>
    </source>
</evidence>
<feature type="transmembrane region" description="Helical" evidence="6">
    <location>
        <begin position="739"/>
        <end position="760"/>
    </location>
</feature>
<dbReference type="Gene3D" id="1.20.1250.20">
    <property type="entry name" value="MFS general substrate transporter like domains"/>
    <property type="match status" value="3"/>
</dbReference>
<keyword evidence="3 6" id="KW-0812">Transmembrane</keyword>
<dbReference type="GO" id="GO:0022857">
    <property type="term" value="F:transmembrane transporter activity"/>
    <property type="evidence" value="ECO:0007669"/>
    <property type="project" value="InterPro"/>
</dbReference>
<feature type="transmembrane region" description="Helical" evidence="6">
    <location>
        <begin position="578"/>
        <end position="598"/>
    </location>
</feature>
<feature type="transmembrane region" description="Helical" evidence="6">
    <location>
        <begin position="336"/>
        <end position="359"/>
    </location>
</feature>
<dbReference type="Proteomes" id="UP000007151">
    <property type="component" value="Unassembled WGS sequence"/>
</dbReference>
<keyword evidence="4 6" id="KW-1133">Transmembrane helix</keyword>
<protein>
    <submittedName>
        <fullName evidence="7">Uncharacterized protein</fullName>
    </submittedName>
</protein>
<feature type="transmembrane region" description="Helical" evidence="6">
    <location>
        <begin position="618"/>
        <end position="637"/>
    </location>
</feature>
<accession>A0A212FJP0</accession>
<gene>
    <name evidence="7" type="ORF">KGM_208344</name>
</gene>
<dbReference type="eggNOG" id="KOG2816">
    <property type="taxonomic scope" value="Eukaryota"/>
</dbReference>
<feature type="transmembrane region" description="Helical" evidence="6">
    <location>
        <begin position="20"/>
        <end position="47"/>
    </location>
</feature>
<dbReference type="PANTHER" id="PTHR23507:SF39">
    <property type="entry name" value="GH23453P-RELATED"/>
    <property type="match status" value="1"/>
</dbReference>
<dbReference type="PRINTS" id="PR01035">
    <property type="entry name" value="TCRTETA"/>
</dbReference>
<dbReference type="InterPro" id="IPR011701">
    <property type="entry name" value="MFS"/>
</dbReference>
<comment type="subcellular location">
    <subcellularLocation>
        <location evidence="2">Cell membrane</location>
    </subcellularLocation>
    <subcellularLocation>
        <location evidence="1">Membrane</location>
        <topology evidence="1">Multi-pass membrane protein</topology>
    </subcellularLocation>
</comment>
<feature type="transmembrane region" description="Helical" evidence="6">
    <location>
        <begin position="53"/>
        <end position="78"/>
    </location>
</feature>
<feature type="transmembrane region" description="Helical" evidence="6">
    <location>
        <begin position="250"/>
        <end position="268"/>
    </location>
</feature>
<dbReference type="InParanoid" id="A0A212FJP0"/>
<dbReference type="SUPFAM" id="SSF103473">
    <property type="entry name" value="MFS general substrate transporter"/>
    <property type="match status" value="2"/>
</dbReference>
<evidence type="ECO:0000256" key="5">
    <source>
        <dbReference type="ARBA" id="ARBA00023136"/>
    </source>
</evidence>
<sequence length="770" mass="85841">MSDHNELPLPKRSIRTTIELPLFLNMLATFLTGMSMTGILLVIYGMMDGLGPWWFLSTAIPFSLTGGFVVLYTGAYCYVNDTSSSSTTAIRMMILDGTMALGTFFGSMFSSYLIEAIGNVYVLLISATINVIAYAFTNIWIVESLTGAIQNGATKIFDLQYMKEMFTECFKERPNFGRTQIILIATVRLLVMIVTIGTMNLEYFYSRKKLHWTLRDYTTFSAIGTVIAFVGGFFGIMICQRICRLGDIPFSIIAILSAILDNIIKLFAVQSWQMYLSTIASPLKGLTGPLMRSYVTKFLPTEDIAKVFALLCAVESLAPIIGPVIFNSLYSSTLSVFPGAIYILSTAMNIVSVIMLILVQYYSWNRLSASAFTAIVLYRSCIYNLNHTVDECELFLSPVKTNHTSNLETDVQKYYTYISTTKLVLDNICPAIMSVFVGVWSDTYGRKPLLVWPLFGASISGIFLVIFEMVNSLNPWWLLLTSIPFSLSGGNVVLFTGAYSFIKDTSSPSSRTIRMLLVDASLCLGTLVGSLSSSYLIVHMESLSGAEQGRAGSLFNCSHLKDMLKGCFKHRPNKGRNIIILMAIIKLVLITVQVGWSYLEYLYLRNKLNWSLRVYTTYSAVSTITAFFGAFLGVMVIERLLRIGDITFVMIALTTAIIDYMIKAFATQWWQIYLSIFVSPFKGLPLPLINSYVSKFLPEEDIAKVFALLCAMESVAQIIAPIIFNSLYSSTLSVFPGAIYILSAVMNVICLVMLIQVLYYSKKNVVDVNM</sequence>
<feature type="transmembrane region" description="Helical" evidence="6">
    <location>
        <begin position="181"/>
        <end position="205"/>
    </location>
</feature>
<feature type="transmembrane region" description="Helical" evidence="6">
    <location>
        <begin position="217"/>
        <end position="238"/>
    </location>
</feature>
<evidence type="ECO:0000256" key="2">
    <source>
        <dbReference type="ARBA" id="ARBA00004236"/>
    </source>
</evidence>
<name>A0A212FJP0_DANPL</name>
<evidence type="ECO:0000313" key="8">
    <source>
        <dbReference type="Proteomes" id="UP000007151"/>
    </source>
</evidence>
<reference evidence="7 8" key="1">
    <citation type="journal article" date="2011" name="Cell">
        <title>The monarch butterfly genome yields insights into long-distance migration.</title>
        <authorList>
            <person name="Zhan S."/>
            <person name="Merlin C."/>
            <person name="Boore J.L."/>
            <person name="Reppert S.M."/>
        </authorList>
    </citation>
    <scope>NUCLEOTIDE SEQUENCE [LARGE SCALE GENOMIC DNA]</scope>
    <source>
        <strain evidence="7">F-2</strain>
    </source>
</reference>
<dbReference type="EMBL" id="AGBW02008244">
    <property type="protein sequence ID" value="OWR53967.1"/>
    <property type="molecule type" value="Genomic_DNA"/>
</dbReference>
<feature type="transmembrane region" description="Helical" evidence="6">
    <location>
        <begin position="423"/>
        <end position="440"/>
    </location>
</feature>
<organism evidence="7 8">
    <name type="scientific">Danaus plexippus plexippus</name>
    <dbReference type="NCBI Taxonomy" id="278856"/>
    <lineage>
        <taxon>Eukaryota</taxon>
        <taxon>Metazoa</taxon>
        <taxon>Ecdysozoa</taxon>
        <taxon>Arthropoda</taxon>
        <taxon>Hexapoda</taxon>
        <taxon>Insecta</taxon>
        <taxon>Pterygota</taxon>
        <taxon>Neoptera</taxon>
        <taxon>Endopterygota</taxon>
        <taxon>Lepidoptera</taxon>
        <taxon>Glossata</taxon>
        <taxon>Ditrysia</taxon>
        <taxon>Papilionoidea</taxon>
        <taxon>Nymphalidae</taxon>
        <taxon>Danainae</taxon>
        <taxon>Danaini</taxon>
        <taxon>Danaina</taxon>
        <taxon>Danaus</taxon>
        <taxon>Danaus</taxon>
    </lineage>
</organism>
<feature type="transmembrane region" description="Helical" evidence="6">
    <location>
        <begin position="307"/>
        <end position="330"/>
    </location>
</feature>
<evidence type="ECO:0000256" key="3">
    <source>
        <dbReference type="ARBA" id="ARBA00022692"/>
    </source>
</evidence>
<feature type="transmembrane region" description="Helical" evidence="6">
    <location>
        <begin position="672"/>
        <end position="693"/>
    </location>
</feature>
<evidence type="ECO:0000313" key="7">
    <source>
        <dbReference type="EMBL" id="OWR53967.1"/>
    </source>
</evidence>
<dbReference type="Pfam" id="PF07690">
    <property type="entry name" value="MFS_1"/>
    <property type="match status" value="3"/>
</dbReference>
<feature type="transmembrane region" description="Helical" evidence="6">
    <location>
        <begin position="452"/>
        <end position="470"/>
    </location>
</feature>
<dbReference type="InterPro" id="IPR001958">
    <property type="entry name" value="Tet-R_TetA/multi-R_MdtG-like"/>
</dbReference>
<feature type="transmembrane region" description="Helical" evidence="6">
    <location>
        <begin position="646"/>
        <end position="666"/>
    </location>
</feature>
<dbReference type="KEGG" id="dpl:KGM_208344"/>
<evidence type="ECO:0000256" key="1">
    <source>
        <dbReference type="ARBA" id="ARBA00004141"/>
    </source>
</evidence>
<dbReference type="AlphaFoldDB" id="A0A212FJP0"/>
<keyword evidence="8" id="KW-1185">Reference proteome</keyword>
<evidence type="ECO:0000256" key="6">
    <source>
        <dbReference type="SAM" id="Phobius"/>
    </source>
</evidence>
<proteinExistence type="predicted"/>
<feature type="transmembrane region" description="Helical" evidence="6">
    <location>
        <begin position="120"/>
        <end position="141"/>
    </location>
</feature>
<dbReference type="GO" id="GO:0016020">
    <property type="term" value="C:membrane"/>
    <property type="evidence" value="ECO:0007669"/>
    <property type="project" value="UniProtKB-SubCell"/>
</dbReference>
<dbReference type="InterPro" id="IPR036259">
    <property type="entry name" value="MFS_trans_sf"/>
</dbReference>
<dbReference type="PANTHER" id="PTHR23507">
    <property type="entry name" value="ZGC:174356"/>
    <property type="match status" value="1"/>
</dbReference>
<dbReference type="FunCoup" id="A0A212FJP0">
    <property type="interactions" value="77"/>
</dbReference>
<feature type="transmembrane region" description="Helical" evidence="6">
    <location>
        <begin position="477"/>
        <end position="502"/>
    </location>
</feature>
<keyword evidence="5 6" id="KW-0472">Membrane</keyword>
<feature type="transmembrane region" description="Helical" evidence="6">
    <location>
        <begin position="90"/>
        <end position="114"/>
    </location>
</feature>